<evidence type="ECO:0000256" key="1">
    <source>
        <dbReference type="ARBA" id="ARBA00022664"/>
    </source>
</evidence>
<dbReference type="GO" id="GO:0003676">
    <property type="term" value="F:nucleic acid binding"/>
    <property type="evidence" value="ECO:0007669"/>
    <property type="project" value="InterPro"/>
</dbReference>
<evidence type="ECO:0000313" key="5">
    <source>
        <dbReference type="EMBL" id="KNF00103.1"/>
    </source>
</evidence>
<dbReference type="PROSITE" id="PS50158">
    <property type="entry name" value="ZF_CCHC"/>
    <property type="match status" value="1"/>
</dbReference>
<dbReference type="InterPro" id="IPR001878">
    <property type="entry name" value="Znf_CCHC"/>
</dbReference>
<dbReference type="GO" id="GO:0006397">
    <property type="term" value="P:mRNA processing"/>
    <property type="evidence" value="ECO:0007669"/>
    <property type="project" value="UniProtKB-KW"/>
</dbReference>
<organism evidence="5 6">
    <name type="scientific">Puccinia striiformis f. sp. tritici PST-78</name>
    <dbReference type="NCBI Taxonomy" id="1165861"/>
    <lineage>
        <taxon>Eukaryota</taxon>
        <taxon>Fungi</taxon>
        <taxon>Dikarya</taxon>
        <taxon>Basidiomycota</taxon>
        <taxon>Pucciniomycotina</taxon>
        <taxon>Pucciniomycetes</taxon>
        <taxon>Pucciniales</taxon>
        <taxon>Pucciniaceae</taxon>
        <taxon>Puccinia</taxon>
    </lineage>
</organism>
<evidence type="ECO:0000256" key="3">
    <source>
        <dbReference type="SAM" id="MobiDB-lite"/>
    </source>
</evidence>
<keyword evidence="2" id="KW-0863">Zinc-finger</keyword>
<feature type="domain" description="CCHC-type" evidence="4">
    <location>
        <begin position="338"/>
        <end position="354"/>
    </location>
</feature>
<dbReference type="Proteomes" id="UP000054564">
    <property type="component" value="Unassembled WGS sequence"/>
</dbReference>
<dbReference type="AlphaFoldDB" id="A0A0L0VLE1"/>
<proteinExistence type="predicted"/>
<keyword evidence="2" id="KW-0479">Metal-binding</keyword>
<evidence type="ECO:0000313" key="6">
    <source>
        <dbReference type="Proteomes" id="UP000054564"/>
    </source>
</evidence>
<feature type="compositionally biased region" description="Polar residues" evidence="3">
    <location>
        <begin position="331"/>
        <end position="354"/>
    </location>
</feature>
<dbReference type="SMART" id="SM00343">
    <property type="entry name" value="ZnF_C2HC"/>
    <property type="match status" value="1"/>
</dbReference>
<evidence type="ECO:0000256" key="2">
    <source>
        <dbReference type="PROSITE-ProRule" id="PRU00047"/>
    </source>
</evidence>
<dbReference type="Pfam" id="PF00098">
    <property type="entry name" value="zf-CCHC"/>
    <property type="match status" value="1"/>
</dbReference>
<feature type="compositionally biased region" description="Basic and acidic residues" evidence="3">
    <location>
        <begin position="319"/>
        <end position="329"/>
    </location>
</feature>
<evidence type="ECO:0000259" key="4">
    <source>
        <dbReference type="PROSITE" id="PS50158"/>
    </source>
</evidence>
<dbReference type="Gene3D" id="4.10.60.10">
    <property type="entry name" value="Zinc finger, CCHC-type"/>
    <property type="match status" value="1"/>
</dbReference>
<dbReference type="GO" id="GO:0008270">
    <property type="term" value="F:zinc ion binding"/>
    <property type="evidence" value="ECO:0007669"/>
    <property type="project" value="UniProtKB-KW"/>
</dbReference>
<gene>
    <name evidence="5" type="ORF">PSTG_06724</name>
</gene>
<feature type="region of interest" description="Disordered" evidence="3">
    <location>
        <begin position="299"/>
        <end position="367"/>
    </location>
</feature>
<accession>A0A0L0VLE1</accession>
<comment type="caution">
    <text evidence="5">The sequence shown here is derived from an EMBL/GenBank/DDBJ whole genome shotgun (WGS) entry which is preliminary data.</text>
</comment>
<sequence>MTDNPVCVCHNKILELKLDHELLSEVNVKTENLINGTIKPIKYLTEKISMFEHNQNQQFQQLLSQFDSIKSLINQSQRNASPKNTKEYNPNIPELADRNKQCHLQKDMDGGRYRAMESPFHPRTKTFKQPNPFVPSNMRYKYHPTQDYRESPGIEFSSETAKMINQSLSRAETWPSFSGAGDYNHIDFMTIFDNIQQDSRCADEVVLNCLRDMMTGVANNGSPAYVPGEVQAATWVTRQYKTMTTCEPQCTPEIIIFKLMSRMDNEVSFTAQQTIRENVDLTSLINALDDIAAYTPLGKKKNNFINRPPTNPAGPTNDKSCDPKSKDLGARNSNSDMKCYTCNQQGHNSRNCPKSSRKITQLEGESD</sequence>
<dbReference type="InterPro" id="IPR036875">
    <property type="entry name" value="Znf_CCHC_sf"/>
</dbReference>
<protein>
    <recommendedName>
        <fullName evidence="4">CCHC-type domain-containing protein</fullName>
    </recommendedName>
</protein>
<keyword evidence="1" id="KW-0507">mRNA processing</keyword>
<dbReference type="SUPFAM" id="SSF57756">
    <property type="entry name" value="Retrovirus zinc finger-like domains"/>
    <property type="match status" value="1"/>
</dbReference>
<keyword evidence="2" id="KW-0862">Zinc</keyword>
<dbReference type="EMBL" id="AJIL01000040">
    <property type="protein sequence ID" value="KNF00103.1"/>
    <property type="molecule type" value="Genomic_DNA"/>
</dbReference>
<name>A0A0L0VLE1_9BASI</name>
<reference evidence="6" key="1">
    <citation type="submission" date="2014-03" db="EMBL/GenBank/DDBJ databases">
        <title>The Genome Sequence of Puccinia striiformis f. sp. tritici PST-78.</title>
        <authorList>
            <consortium name="The Broad Institute Genome Sequencing Platform"/>
            <person name="Cuomo C."/>
            <person name="Hulbert S."/>
            <person name="Chen X."/>
            <person name="Walker B."/>
            <person name="Young S.K."/>
            <person name="Zeng Q."/>
            <person name="Gargeya S."/>
            <person name="Fitzgerald M."/>
            <person name="Haas B."/>
            <person name="Abouelleil A."/>
            <person name="Alvarado L."/>
            <person name="Arachchi H.M."/>
            <person name="Berlin A.M."/>
            <person name="Chapman S.B."/>
            <person name="Goldberg J."/>
            <person name="Griggs A."/>
            <person name="Gujja S."/>
            <person name="Hansen M."/>
            <person name="Howarth C."/>
            <person name="Imamovic A."/>
            <person name="Larimer J."/>
            <person name="McCowan C."/>
            <person name="Montmayeur A."/>
            <person name="Murphy C."/>
            <person name="Neiman D."/>
            <person name="Pearson M."/>
            <person name="Priest M."/>
            <person name="Roberts A."/>
            <person name="Saif S."/>
            <person name="Shea T."/>
            <person name="Sisk P."/>
            <person name="Sykes S."/>
            <person name="Wortman J."/>
            <person name="Nusbaum C."/>
            <person name="Birren B."/>
        </authorList>
    </citation>
    <scope>NUCLEOTIDE SEQUENCE [LARGE SCALE GENOMIC DNA]</scope>
    <source>
        <strain evidence="6">race PST-78</strain>
    </source>
</reference>
<keyword evidence="6" id="KW-1185">Reference proteome</keyword>